<comment type="subcellular location">
    <subcellularLocation>
        <location evidence="1">Cell membrane</location>
        <topology evidence="1">Multi-pass membrane protein</topology>
    </subcellularLocation>
</comment>
<evidence type="ECO:0000256" key="7">
    <source>
        <dbReference type="SAM" id="Phobius"/>
    </source>
</evidence>
<dbReference type="Pfam" id="PF09335">
    <property type="entry name" value="VTT_dom"/>
    <property type="match status" value="1"/>
</dbReference>
<feature type="transmembrane region" description="Helical" evidence="7">
    <location>
        <begin position="70"/>
        <end position="89"/>
    </location>
</feature>
<name>A0A101A164_9MYCO</name>
<evidence type="ECO:0000256" key="3">
    <source>
        <dbReference type="ARBA" id="ARBA00022475"/>
    </source>
</evidence>
<organism evidence="9 10">
    <name type="scientific">Mycobacterium lehmannii</name>
    <dbReference type="NCBI Taxonomy" id="2048550"/>
    <lineage>
        <taxon>Bacteria</taxon>
        <taxon>Bacillati</taxon>
        <taxon>Actinomycetota</taxon>
        <taxon>Actinomycetes</taxon>
        <taxon>Mycobacteriales</taxon>
        <taxon>Mycobacteriaceae</taxon>
        <taxon>Mycobacterium</taxon>
    </lineage>
</organism>
<evidence type="ECO:0000259" key="8">
    <source>
        <dbReference type="Pfam" id="PF09335"/>
    </source>
</evidence>
<evidence type="ECO:0000313" key="10">
    <source>
        <dbReference type="Proteomes" id="UP000053707"/>
    </source>
</evidence>
<evidence type="ECO:0000256" key="6">
    <source>
        <dbReference type="ARBA" id="ARBA00023136"/>
    </source>
</evidence>
<keyword evidence="3" id="KW-1003">Cell membrane</keyword>
<dbReference type="GO" id="GO:0005886">
    <property type="term" value="C:plasma membrane"/>
    <property type="evidence" value="ECO:0007669"/>
    <property type="project" value="UniProtKB-SubCell"/>
</dbReference>
<dbReference type="PANTHER" id="PTHR42709:SF6">
    <property type="entry name" value="UNDECAPRENYL PHOSPHATE TRANSPORTER A"/>
    <property type="match status" value="1"/>
</dbReference>
<feature type="domain" description="VTT" evidence="8">
    <location>
        <begin position="47"/>
        <end position="173"/>
    </location>
</feature>
<protein>
    <recommendedName>
        <fullName evidence="8">VTT domain-containing protein</fullName>
    </recommendedName>
</protein>
<comment type="caution">
    <text evidence="9">The sequence shown here is derived from an EMBL/GenBank/DDBJ whole genome shotgun (WGS) entry which is preliminary data.</text>
</comment>
<dbReference type="Proteomes" id="UP000053707">
    <property type="component" value="Unassembled WGS sequence"/>
</dbReference>
<dbReference type="AlphaFoldDB" id="A0A101A164"/>
<dbReference type="RefSeq" id="WP_064399210.1">
    <property type="nucleotide sequence ID" value="NZ_LQIR01000045.1"/>
</dbReference>
<evidence type="ECO:0000256" key="2">
    <source>
        <dbReference type="ARBA" id="ARBA00010792"/>
    </source>
</evidence>
<keyword evidence="4 7" id="KW-0812">Transmembrane</keyword>
<proteinExistence type="inferred from homology"/>
<accession>A0A101A164</accession>
<dbReference type="InterPro" id="IPR032816">
    <property type="entry name" value="VTT_dom"/>
</dbReference>
<keyword evidence="5 7" id="KW-1133">Transmembrane helix</keyword>
<dbReference type="InterPro" id="IPR051311">
    <property type="entry name" value="DedA_domain"/>
</dbReference>
<keyword evidence="6 7" id="KW-0472">Membrane</keyword>
<reference evidence="9 10" key="1">
    <citation type="submission" date="2016-01" db="EMBL/GenBank/DDBJ databases">
        <authorList>
            <consortium name="TB Trials Study Group"/>
            <person name="Sutton G."/>
            <person name="Brinkac L."/>
            <person name="Sanka R."/>
            <person name="Adams M."/>
            <person name="Lau E.L."/>
            <person name="Macaden R."/>
            <person name="Grewal H.M.S."/>
        </authorList>
    </citation>
    <scope>NUCLEOTIDE SEQUENCE [LARGE SCALE GENOMIC DNA]</scope>
    <source>
        <strain evidence="9 10">IS-1744</strain>
    </source>
</reference>
<gene>
    <name evidence="9" type="ORF">AU192_21995</name>
</gene>
<evidence type="ECO:0000256" key="1">
    <source>
        <dbReference type="ARBA" id="ARBA00004651"/>
    </source>
</evidence>
<feature type="transmembrane region" description="Helical" evidence="7">
    <location>
        <begin position="154"/>
        <end position="177"/>
    </location>
</feature>
<sequence length="215" mass="22880">MTVDATVLASTSPDIGGVAGWAVSLMDRLGGVGAGAAIAAENIFPPLPSEIILPLAGLTAARGEMSLWEAIVWTTVGSVVGAMVLYVVGARLGRDRVHRLVERLPFFSADDLAKSEAWFRRYGSVAVLVGRMIPVVRSLVSVPAGMYCMPFVRFVALTAAGSAVWNSLLVVAGFKLGDNWETVSTWTSRYQYGVLAVAAVLIAAWLVRKRRSRAG</sequence>
<evidence type="ECO:0000256" key="5">
    <source>
        <dbReference type="ARBA" id="ARBA00022989"/>
    </source>
</evidence>
<dbReference type="PANTHER" id="PTHR42709">
    <property type="entry name" value="ALKALINE PHOSPHATASE LIKE PROTEIN"/>
    <property type="match status" value="1"/>
</dbReference>
<evidence type="ECO:0000313" key="9">
    <source>
        <dbReference type="EMBL" id="KUI10705.1"/>
    </source>
</evidence>
<comment type="similarity">
    <text evidence="2">Belongs to the DedA family.</text>
</comment>
<feature type="transmembrane region" description="Helical" evidence="7">
    <location>
        <begin position="189"/>
        <end position="207"/>
    </location>
</feature>
<evidence type="ECO:0000256" key="4">
    <source>
        <dbReference type="ARBA" id="ARBA00022692"/>
    </source>
</evidence>
<dbReference type="EMBL" id="LQIR01000045">
    <property type="protein sequence ID" value="KUI10705.1"/>
    <property type="molecule type" value="Genomic_DNA"/>
</dbReference>
<keyword evidence="10" id="KW-1185">Reference proteome</keyword>